<evidence type="ECO:0000313" key="23">
    <source>
        <dbReference type="Proteomes" id="UP000249590"/>
    </source>
</evidence>
<dbReference type="PRINTS" id="PR00411">
    <property type="entry name" value="PNDRDTASEI"/>
</dbReference>
<keyword evidence="9 15" id="KW-0274">FAD</keyword>
<keyword evidence="10" id="KW-0560">Oxidoreductase</keyword>
<evidence type="ECO:0000256" key="12">
    <source>
        <dbReference type="ARBA" id="ARBA00023014"/>
    </source>
</evidence>
<dbReference type="InterPro" id="IPR005117">
    <property type="entry name" value="NiRdtase/SiRdtase_haem-b_fer"/>
</dbReference>
<dbReference type="InterPro" id="IPR052034">
    <property type="entry name" value="NasD-like"/>
</dbReference>
<dbReference type="PANTHER" id="PTHR43809:SF1">
    <property type="entry name" value="NITRITE REDUCTASE (NADH) LARGE SUBUNIT"/>
    <property type="match status" value="1"/>
</dbReference>
<dbReference type="GO" id="GO:0050660">
    <property type="term" value="F:flavin adenine dinucleotide binding"/>
    <property type="evidence" value="ECO:0007669"/>
    <property type="project" value="UniProtKB-UniRule"/>
</dbReference>
<feature type="domain" description="FAD/NAD(P)-binding" evidence="20">
    <location>
        <begin position="4"/>
        <end position="280"/>
    </location>
</feature>
<dbReference type="InterPro" id="IPR017121">
    <property type="entry name" value="Nitrite_Rdtase_lsu"/>
</dbReference>
<dbReference type="Pfam" id="PF18267">
    <property type="entry name" value="Rubredoxin_C"/>
    <property type="match status" value="1"/>
</dbReference>
<evidence type="ECO:0000256" key="14">
    <source>
        <dbReference type="ARBA" id="ARBA00034078"/>
    </source>
</evidence>
<keyword evidence="13 15" id="KW-0534">Nitrate assimilation</keyword>
<protein>
    <submittedName>
        <fullName evidence="22">Nitrite reductase large subunit</fullName>
    </submittedName>
</protein>
<dbReference type="GO" id="GO:0046872">
    <property type="term" value="F:metal ion binding"/>
    <property type="evidence" value="ECO:0007669"/>
    <property type="project" value="UniProtKB-KW"/>
</dbReference>
<name>A0A8B2NVG7_9HYPH</name>
<evidence type="ECO:0000259" key="21">
    <source>
        <dbReference type="Pfam" id="PF18267"/>
    </source>
</evidence>
<evidence type="ECO:0000259" key="17">
    <source>
        <dbReference type="Pfam" id="PF01077"/>
    </source>
</evidence>
<keyword evidence="23" id="KW-1185">Reference proteome</keyword>
<organism evidence="22 23">
    <name type="scientific">Acuticoccus sediminis</name>
    <dbReference type="NCBI Taxonomy" id="2184697"/>
    <lineage>
        <taxon>Bacteria</taxon>
        <taxon>Pseudomonadati</taxon>
        <taxon>Pseudomonadota</taxon>
        <taxon>Alphaproteobacteria</taxon>
        <taxon>Hyphomicrobiales</taxon>
        <taxon>Amorphaceae</taxon>
        <taxon>Acuticoccus</taxon>
    </lineage>
</organism>
<dbReference type="GO" id="GO:0098809">
    <property type="term" value="F:nitrite reductase activity"/>
    <property type="evidence" value="ECO:0007669"/>
    <property type="project" value="InterPro"/>
</dbReference>
<keyword evidence="4 16" id="KW-0004">4Fe-4S</keyword>
<dbReference type="GO" id="GO:0051537">
    <property type="term" value="F:2 iron, 2 sulfur cluster binding"/>
    <property type="evidence" value="ECO:0007669"/>
    <property type="project" value="UniProtKB-KW"/>
</dbReference>
<dbReference type="InterPro" id="IPR006067">
    <property type="entry name" value="NO2/SO3_Rdtase_4Fe4S_dom"/>
</dbReference>
<dbReference type="OrthoDB" id="9768666at2"/>
<dbReference type="InterPro" id="IPR045854">
    <property type="entry name" value="NO2/SO3_Rdtase_4Fe4S_sf"/>
</dbReference>
<evidence type="ECO:0000256" key="7">
    <source>
        <dbReference type="ARBA" id="ARBA00022714"/>
    </source>
</evidence>
<dbReference type="InterPro" id="IPR036188">
    <property type="entry name" value="FAD/NAD-bd_sf"/>
</dbReference>
<evidence type="ECO:0000259" key="19">
    <source>
        <dbReference type="Pfam" id="PF04324"/>
    </source>
</evidence>
<dbReference type="InterPro" id="IPR041575">
    <property type="entry name" value="Rubredoxin_C"/>
</dbReference>
<dbReference type="SUPFAM" id="SSF55124">
    <property type="entry name" value="Nitrite/Sulfite reductase N-terminal domain-like"/>
    <property type="match status" value="1"/>
</dbReference>
<dbReference type="GO" id="GO:0042128">
    <property type="term" value="P:nitrate assimilation"/>
    <property type="evidence" value="ECO:0007669"/>
    <property type="project" value="UniProtKB-UniRule"/>
</dbReference>
<dbReference type="Pfam" id="PF01077">
    <property type="entry name" value="NIR_SIR"/>
    <property type="match status" value="1"/>
</dbReference>
<feature type="binding site" evidence="16">
    <location>
        <position position="679"/>
    </location>
    <ligand>
        <name>[4Fe-4S] cluster</name>
        <dbReference type="ChEBI" id="CHEBI:49883"/>
    </ligand>
</feature>
<dbReference type="InterPro" id="IPR041854">
    <property type="entry name" value="BFD-like_2Fe2S-bd_dom_sf"/>
</dbReference>
<dbReference type="RefSeq" id="WP_111343376.1">
    <property type="nucleotide sequence ID" value="NZ_QHHQ01000001.1"/>
</dbReference>
<dbReference type="InterPro" id="IPR012744">
    <property type="entry name" value="Nitri_red_NirB"/>
</dbReference>
<accession>A0A8B2NVG7</accession>
<dbReference type="PRINTS" id="PR00397">
    <property type="entry name" value="SIROHAEM"/>
</dbReference>
<evidence type="ECO:0000256" key="6">
    <source>
        <dbReference type="ARBA" id="ARBA00022630"/>
    </source>
</evidence>
<dbReference type="Gene3D" id="3.30.390.30">
    <property type="match status" value="1"/>
</dbReference>
<evidence type="ECO:0000256" key="1">
    <source>
        <dbReference type="ARBA" id="ARBA00001974"/>
    </source>
</evidence>
<keyword evidence="5 16" id="KW-0349">Heme</keyword>
<dbReference type="InterPro" id="IPR023753">
    <property type="entry name" value="FAD/NAD-binding_dom"/>
</dbReference>
<dbReference type="SUPFAM" id="SSF56014">
    <property type="entry name" value="Nitrite and sulphite reductase 4Fe-4S domain-like"/>
    <property type="match status" value="1"/>
</dbReference>
<dbReference type="Pfam" id="PF04324">
    <property type="entry name" value="Fer2_BFD"/>
    <property type="match status" value="2"/>
</dbReference>
<proteinExistence type="inferred from homology"/>
<gene>
    <name evidence="22" type="ORF">DLJ53_06775</name>
</gene>
<evidence type="ECO:0000256" key="10">
    <source>
        <dbReference type="ARBA" id="ARBA00023002"/>
    </source>
</evidence>
<dbReference type="GO" id="GO:0050661">
    <property type="term" value="F:NADP binding"/>
    <property type="evidence" value="ECO:0007669"/>
    <property type="project" value="UniProtKB-UniRule"/>
</dbReference>
<dbReference type="InterPro" id="IPR016156">
    <property type="entry name" value="FAD/NAD-linked_Rdtase_dimer_sf"/>
</dbReference>
<evidence type="ECO:0000256" key="16">
    <source>
        <dbReference type="PIRSR" id="PIRSR037149-1"/>
    </source>
</evidence>
<dbReference type="PRINTS" id="PR00368">
    <property type="entry name" value="FADPNR"/>
</dbReference>
<sequence>MKKRLVVIGNGMAPGRALERLFEAAPDAYDVTIFNAEPRVNYDRIMLSPVLSGEKAYEDIIIHDEAWYAERGVTLLQGRRVTAIDREARTVTAADGTTAAYDKLIIATGSSPFIIPVPGHDLPGVLAYRDLDDVEKMLEGAKTGGRAVVIGGGLLGLEAAAGLRMQGMDVTVLHLMPTLMERQLDPSAGYLLEKAVAERGIEVVCKANTKEILGIDKVEGVKLEDGRIIDCSMVVMAVGIRPSTQLAKDAGLEVNRGIVVDDRMRTSDPDVYAVGECVEHRGMIYGLVAPLYEMAAVLADQLVAGAKEYRGSHTSTKLKVTGIDLFSAGDFADGEDREEIVLRDAASGIYKRLVIREDRLLGVVLYGDTADGAWYFQMLKDGADVSELRETLIFGQAFAGATPLDPTVAVAALPADAEICGCNGVCKGRIESAIHEKNLRSIDDVRAHTKASASCGSCSGLVEHLLRIALGEAYNPAAVQPMCGCTELGHADVRRLIKAKGLKTIPAVMQELEWTSANGCAKCRPALNYYLVADWPGEYEDDEQSRFINERVHANIQKDGTYSVVPRMWGGVTTSDELRAIADVVDKFAIPTVKVTGGQRIDMLGVRKEDLPAVWADLGKAGFVSGHAYAKGLRTVKTCVGSTWCRFGTQDSAGLGIRLERFLWGAWTPAKVKLAVSGCPRNCAEATCKDVGVVCVDSGYEIHFAGAAGLDIKGTEVLCSVPTEDEAIETIAALVQMYRESGHYLERIYKWAKRIGYDTVRAHIAEDAGRRAEYLARFVHAQSFAQDDPWAARAASAAGHATEFRPLAEIGTAFPPPNVMEPAE</sequence>
<keyword evidence="6 15" id="KW-0285">Flavoprotein</keyword>
<dbReference type="Proteomes" id="UP000249590">
    <property type="component" value="Unassembled WGS sequence"/>
</dbReference>
<feature type="domain" description="Nitrite/sulphite reductase 4Fe-4S" evidence="17">
    <location>
        <begin position="630"/>
        <end position="770"/>
    </location>
</feature>
<dbReference type="Pfam" id="PF07992">
    <property type="entry name" value="Pyr_redox_2"/>
    <property type="match status" value="1"/>
</dbReference>
<feature type="domain" description="NADH-rubredoxin oxidoreductase C-terminal" evidence="21">
    <location>
        <begin position="315"/>
        <end position="381"/>
    </location>
</feature>
<comment type="caution">
    <text evidence="22">The sequence shown here is derived from an EMBL/GenBank/DDBJ whole genome shotgun (WGS) entry which is preliminary data.</text>
</comment>
<dbReference type="CDD" id="cd19943">
    <property type="entry name" value="NirB_Fer2_BFD-like_1"/>
    <property type="match status" value="1"/>
</dbReference>
<evidence type="ECO:0000256" key="4">
    <source>
        <dbReference type="ARBA" id="ARBA00022485"/>
    </source>
</evidence>
<feature type="domain" description="BFD-like [2Fe-2S]-binding" evidence="19">
    <location>
        <begin position="419"/>
        <end position="467"/>
    </location>
</feature>
<keyword evidence="11 16" id="KW-0408">Iron</keyword>
<comment type="pathway">
    <text evidence="2">Nitrogen metabolism; nitrate reduction (assimilation).</text>
</comment>
<dbReference type="Gene3D" id="1.10.10.1100">
    <property type="entry name" value="BFD-like [2Fe-2S]-binding domain"/>
    <property type="match status" value="1"/>
</dbReference>
<feature type="binding site" description="axial binding residue" evidence="16">
    <location>
        <position position="683"/>
    </location>
    <ligand>
        <name>siroheme</name>
        <dbReference type="ChEBI" id="CHEBI:60052"/>
    </ligand>
    <ligandPart>
        <name>Fe</name>
        <dbReference type="ChEBI" id="CHEBI:18248"/>
    </ligandPart>
</feature>
<dbReference type="GO" id="GO:0020037">
    <property type="term" value="F:heme binding"/>
    <property type="evidence" value="ECO:0007669"/>
    <property type="project" value="InterPro"/>
</dbReference>
<feature type="binding site" evidence="16">
    <location>
        <position position="683"/>
    </location>
    <ligand>
        <name>[4Fe-4S] cluster</name>
        <dbReference type="ChEBI" id="CHEBI:49883"/>
    </ligand>
</feature>
<dbReference type="InterPro" id="IPR006066">
    <property type="entry name" value="NO2/SO3_Rdtase_FeS/sirohaem_BS"/>
</dbReference>
<keyword evidence="12 16" id="KW-0411">Iron-sulfur</keyword>
<dbReference type="AlphaFoldDB" id="A0A8B2NVG7"/>
<dbReference type="PROSITE" id="PS00365">
    <property type="entry name" value="NIR_SIR"/>
    <property type="match status" value="1"/>
</dbReference>
<dbReference type="CDD" id="cd19944">
    <property type="entry name" value="NirB_Fer2_BFD-like_2"/>
    <property type="match status" value="1"/>
</dbReference>
<dbReference type="Pfam" id="PF03460">
    <property type="entry name" value="NIR_SIR_ferr"/>
    <property type="match status" value="1"/>
</dbReference>
<dbReference type="UniPathway" id="UPA00653"/>
<comment type="cofactor">
    <cofactor evidence="16">
        <name>[4Fe-4S] cluster</name>
        <dbReference type="ChEBI" id="CHEBI:49883"/>
    </cofactor>
    <text evidence="16">Binds 1 [4Fe-4S] cluster per subunit.</text>
</comment>
<feature type="binding site" evidence="16">
    <location>
        <position position="645"/>
    </location>
    <ligand>
        <name>[4Fe-4S] cluster</name>
        <dbReference type="ChEBI" id="CHEBI:49883"/>
    </ligand>
</feature>
<comment type="cofactor">
    <cofactor evidence="16">
        <name>siroheme</name>
        <dbReference type="ChEBI" id="CHEBI:60052"/>
    </cofactor>
    <text evidence="16">Binds 1 siroheme per subunit.</text>
</comment>
<dbReference type="PANTHER" id="PTHR43809">
    <property type="entry name" value="NITRITE REDUCTASE (NADH) LARGE SUBUNIT"/>
    <property type="match status" value="1"/>
</dbReference>
<feature type="domain" description="BFD-like [2Fe-2S]-binding" evidence="19">
    <location>
        <begin position="482"/>
        <end position="531"/>
    </location>
</feature>
<evidence type="ECO:0000256" key="2">
    <source>
        <dbReference type="ARBA" id="ARBA00005096"/>
    </source>
</evidence>
<dbReference type="GO" id="GO:0051539">
    <property type="term" value="F:4 iron, 4 sulfur cluster binding"/>
    <property type="evidence" value="ECO:0007669"/>
    <property type="project" value="UniProtKB-KW"/>
</dbReference>
<dbReference type="Gene3D" id="3.30.413.10">
    <property type="entry name" value="Sulfite Reductase Hemoprotein, domain 1"/>
    <property type="match status" value="1"/>
</dbReference>
<feature type="domain" description="Nitrite/Sulfite reductase ferredoxin-like" evidence="18">
    <location>
        <begin position="557"/>
        <end position="620"/>
    </location>
</feature>
<evidence type="ECO:0000256" key="3">
    <source>
        <dbReference type="ARBA" id="ARBA00010429"/>
    </source>
</evidence>
<dbReference type="InterPro" id="IPR036136">
    <property type="entry name" value="Nit/Sulf_reduc_fer-like_dom_sf"/>
</dbReference>
<feature type="binding site" evidence="16">
    <location>
        <position position="639"/>
    </location>
    <ligand>
        <name>[4Fe-4S] cluster</name>
        <dbReference type="ChEBI" id="CHEBI:49883"/>
    </ligand>
</feature>
<comment type="cofactor">
    <cofactor evidence="14">
        <name>[2Fe-2S] cluster</name>
        <dbReference type="ChEBI" id="CHEBI:190135"/>
    </cofactor>
</comment>
<evidence type="ECO:0000259" key="20">
    <source>
        <dbReference type="Pfam" id="PF07992"/>
    </source>
</evidence>
<reference evidence="22 23" key="1">
    <citation type="submission" date="2018-05" db="EMBL/GenBank/DDBJ databases">
        <title>Acuticoccus sediminis sp. nov., isolated from deep-sea sediment of Indian Ocean.</title>
        <authorList>
            <person name="Liu X."/>
            <person name="Lai Q."/>
            <person name="Du Y."/>
            <person name="Sun F."/>
            <person name="Zhang X."/>
            <person name="Wang S."/>
            <person name="Shao Z."/>
        </authorList>
    </citation>
    <scope>NUCLEOTIDE SEQUENCE [LARGE SCALE GENOMIC DNA]</scope>
    <source>
        <strain evidence="22 23">PTG4-2</strain>
    </source>
</reference>
<comment type="similarity">
    <text evidence="3">Belongs to the nitrite and sulfite reductase 4Fe-4S domain family.</text>
</comment>
<dbReference type="InterPro" id="IPR007419">
    <property type="entry name" value="BFD-like_2Fe2S-bd_dom"/>
</dbReference>
<dbReference type="EMBL" id="QHHQ01000001">
    <property type="protein sequence ID" value="RAI04148.1"/>
    <property type="molecule type" value="Genomic_DNA"/>
</dbReference>
<evidence type="ECO:0000256" key="5">
    <source>
        <dbReference type="ARBA" id="ARBA00022617"/>
    </source>
</evidence>
<evidence type="ECO:0000313" key="22">
    <source>
        <dbReference type="EMBL" id="RAI04148.1"/>
    </source>
</evidence>
<evidence type="ECO:0000256" key="9">
    <source>
        <dbReference type="ARBA" id="ARBA00022827"/>
    </source>
</evidence>
<dbReference type="Gene3D" id="3.50.50.60">
    <property type="entry name" value="FAD/NAD(P)-binding domain"/>
    <property type="match status" value="2"/>
</dbReference>
<evidence type="ECO:0000256" key="15">
    <source>
        <dbReference type="PIRNR" id="PIRNR037149"/>
    </source>
</evidence>
<comment type="cofactor">
    <cofactor evidence="1 15">
        <name>FAD</name>
        <dbReference type="ChEBI" id="CHEBI:57692"/>
    </cofactor>
</comment>
<evidence type="ECO:0000256" key="13">
    <source>
        <dbReference type="ARBA" id="ARBA00023063"/>
    </source>
</evidence>
<evidence type="ECO:0000256" key="8">
    <source>
        <dbReference type="ARBA" id="ARBA00022723"/>
    </source>
</evidence>
<dbReference type="PIRSF" id="PIRSF037149">
    <property type="entry name" value="NirB"/>
    <property type="match status" value="1"/>
</dbReference>
<dbReference type="SUPFAM" id="SSF51905">
    <property type="entry name" value="FAD/NAD(P)-binding domain"/>
    <property type="match status" value="2"/>
</dbReference>
<keyword evidence="8 16" id="KW-0479">Metal-binding</keyword>
<keyword evidence="7" id="KW-0001">2Fe-2S</keyword>
<dbReference type="NCBIfam" id="TIGR02374">
    <property type="entry name" value="nitri_red_nirB"/>
    <property type="match status" value="1"/>
</dbReference>
<evidence type="ECO:0000259" key="18">
    <source>
        <dbReference type="Pfam" id="PF03460"/>
    </source>
</evidence>
<evidence type="ECO:0000256" key="11">
    <source>
        <dbReference type="ARBA" id="ARBA00023004"/>
    </source>
</evidence>